<evidence type="ECO:0000313" key="2">
    <source>
        <dbReference type="Proteomes" id="UP000187209"/>
    </source>
</evidence>
<comment type="caution">
    <text evidence="1">The sequence shown here is derived from an EMBL/GenBank/DDBJ whole genome shotgun (WGS) entry which is preliminary data.</text>
</comment>
<keyword evidence="2" id="KW-1185">Reference proteome</keyword>
<proteinExistence type="predicted"/>
<protein>
    <submittedName>
        <fullName evidence="1">Uncharacterized protein</fullName>
    </submittedName>
</protein>
<name>A0A1R2ALC9_9CILI</name>
<sequence length="67" mass="7770">MPEILWICDDTAQVGPCDDNLLCIAHLDGDIYVYQVSSCERVNKALFCLLDFEEEFVEDEHEWTSLE</sequence>
<organism evidence="1 2">
    <name type="scientific">Stentor coeruleus</name>
    <dbReference type="NCBI Taxonomy" id="5963"/>
    <lineage>
        <taxon>Eukaryota</taxon>
        <taxon>Sar</taxon>
        <taxon>Alveolata</taxon>
        <taxon>Ciliophora</taxon>
        <taxon>Postciliodesmatophora</taxon>
        <taxon>Heterotrichea</taxon>
        <taxon>Heterotrichida</taxon>
        <taxon>Stentoridae</taxon>
        <taxon>Stentor</taxon>
    </lineage>
</organism>
<accession>A0A1R2ALC9</accession>
<dbReference type="AlphaFoldDB" id="A0A1R2ALC9"/>
<dbReference type="Proteomes" id="UP000187209">
    <property type="component" value="Unassembled WGS sequence"/>
</dbReference>
<evidence type="ECO:0000313" key="1">
    <source>
        <dbReference type="EMBL" id="OMJ65312.1"/>
    </source>
</evidence>
<gene>
    <name evidence="1" type="ORF">SteCoe_38511</name>
</gene>
<reference evidence="1 2" key="1">
    <citation type="submission" date="2016-11" db="EMBL/GenBank/DDBJ databases">
        <title>The macronuclear genome of Stentor coeruleus: a giant cell with tiny introns.</title>
        <authorList>
            <person name="Slabodnick M."/>
            <person name="Ruby J.G."/>
            <person name="Reiff S.B."/>
            <person name="Swart E.C."/>
            <person name="Gosai S."/>
            <person name="Prabakaran S."/>
            <person name="Witkowska E."/>
            <person name="Larue G.E."/>
            <person name="Fisher S."/>
            <person name="Freeman R.M."/>
            <person name="Gunawardena J."/>
            <person name="Chu W."/>
            <person name="Stover N.A."/>
            <person name="Gregory B.D."/>
            <person name="Nowacki M."/>
            <person name="Derisi J."/>
            <person name="Roy S.W."/>
            <person name="Marshall W.F."/>
            <person name="Sood P."/>
        </authorList>
    </citation>
    <scope>NUCLEOTIDE SEQUENCE [LARGE SCALE GENOMIC DNA]</scope>
    <source>
        <strain evidence="1">WM001</strain>
    </source>
</reference>
<dbReference type="EMBL" id="MPUH01002232">
    <property type="protein sequence ID" value="OMJ65312.1"/>
    <property type="molecule type" value="Genomic_DNA"/>
</dbReference>